<keyword evidence="9" id="KW-1185">Reference proteome</keyword>
<sequence>MQQLQTLDYLVFCFYFIIVSVYGYWIYRRKKSETTSTKDFFLAEGSLTWWAIGASLIASNISAEQFIGMSGNGFSMGLAISSYEWLAAATLIIVAVFFMPIYLKNRIYTMPQFLSQRYNSAVSLIMAIFWLALYILVNLTSILYLGALAISGISGLNFQLCMIALAIFSIVITIGGMKVIGFTDVIQVFFLVIGGLATTYLAVNLVSDREGVEGVVTGLKLMHTRYDDHFHMILPKSSPFYLQLPGLAVLLGGMWIGHLNYWGCNQYITQRALGADLKTARNGILFAAFLKVLMPVIVVLPGIAAYALHSKGMFQAEMLGEDGNINADKAYPVLLNLLPAGLKGLSFAALTAAVVASLAGKANSIATIFTLDIFKNYIGREADEKTLVRIGRIIIVVAMVLAIVASPYMGIDKKGGFQFIQEMTGLLSPGIFASFAMGFFWKRSNSAGALFAIVGGFLIAIAMHNNYFPFADWTQVPFIDRMGLVFLICVAGMFMLGLALPDERKGLAIDVTMFVPHRGFVMGALGVISVLAFLYSYYW</sequence>
<dbReference type="InterPro" id="IPR001734">
    <property type="entry name" value="Na/solute_symporter"/>
</dbReference>
<evidence type="ECO:0000256" key="4">
    <source>
        <dbReference type="ARBA" id="ARBA00022989"/>
    </source>
</evidence>
<name>A0A916NLC6_9BACT</name>
<feature type="transmembrane region" description="Helical" evidence="7">
    <location>
        <begin position="156"/>
        <end position="176"/>
    </location>
</feature>
<dbReference type="GO" id="GO:0005886">
    <property type="term" value="C:plasma membrane"/>
    <property type="evidence" value="ECO:0007669"/>
    <property type="project" value="TreeGrafter"/>
</dbReference>
<dbReference type="PANTHER" id="PTHR11819">
    <property type="entry name" value="SOLUTE CARRIER FAMILY 5"/>
    <property type="match status" value="1"/>
</dbReference>
<feature type="transmembrane region" description="Helical" evidence="7">
    <location>
        <begin position="345"/>
        <end position="369"/>
    </location>
</feature>
<keyword evidence="4 7" id="KW-1133">Transmembrane helix</keyword>
<organism evidence="8 9">
    <name type="scientific">Dyadobacter helix</name>
    <dbReference type="NCBI Taxonomy" id="2822344"/>
    <lineage>
        <taxon>Bacteria</taxon>
        <taxon>Pseudomonadati</taxon>
        <taxon>Bacteroidota</taxon>
        <taxon>Cytophagia</taxon>
        <taxon>Cytophagales</taxon>
        <taxon>Spirosomataceae</taxon>
        <taxon>Dyadobacter</taxon>
    </lineage>
</organism>
<reference evidence="8" key="1">
    <citation type="submission" date="2021-04" db="EMBL/GenBank/DDBJ databases">
        <authorList>
            <person name="Rodrigo-Torres L."/>
            <person name="Arahal R. D."/>
            <person name="Lucena T."/>
        </authorList>
    </citation>
    <scope>NUCLEOTIDE SEQUENCE</scope>
    <source>
        <strain evidence="8">CECT 9275</strain>
    </source>
</reference>
<evidence type="ECO:0000256" key="5">
    <source>
        <dbReference type="ARBA" id="ARBA00023136"/>
    </source>
</evidence>
<keyword evidence="3 7" id="KW-0812">Transmembrane</keyword>
<feature type="transmembrane region" description="Helical" evidence="7">
    <location>
        <begin position="124"/>
        <end position="150"/>
    </location>
</feature>
<feature type="transmembrane region" description="Helical" evidence="7">
    <location>
        <begin position="448"/>
        <end position="470"/>
    </location>
</feature>
<evidence type="ECO:0000256" key="6">
    <source>
        <dbReference type="RuleBase" id="RU362091"/>
    </source>
</evidence>
<dbReference type="GO" id="GO:0005412">
    <property type="term" value="F:D-glucose:sodium symporter activity"/>
    <property type="evidence" value="ECO:0007669"/>
    <property type="project" value="TreeGrafter"/>
</dbReference>
<feature type="transmembrane region" description="Helical" evidence="7">
    <location>
        <begin position="188"/>
        <end position="207"/>
    </location>
</feature>
<dbReference type="Proteomes" id="UP000680038">
    <property type="component" value="Unassembled WGS sequence"/>
</dbReference>
<comment type="subcellular location">
    <subcellularLocation>
        <location evidence="1">Membrane</location>
        <topology evidence="1">Multi-pass membrane protein</topology>
    </subcellularLocation>
</comment>
<evidence type="ECO:0000313" key="8">
    <source>
        <dbReference type="EMBL" id="CAG5000052.1"/>
    </source>
</evidence>
<keyword evidence="5 7" id="KW-0472">Membrane</keyword>
<comment type="caution">
    <text evidence="8">The sequence shown here is derived from an EMBL/GenBank/DDBJ whole genome shotgun (WGS) entry which is preliminary data.</text>
</comment>
<feature type="transmembrane region" description="Helical" evidence="7">
    <location>
        <begin position="83"/>
        <end position="103"/>
    </location>
</feature>
<feature type="transmembrane region" description="Helical" evidence="7">
    <location>
        <begin position="423"/>
        <end position="441"/>
    </location>
</feature>
<protein>
    <submittedName>
        <fullName evidence="8">Sodium/glucose cotransporter</fullName>
    </submittedName>
</protein>
<dbReference type="PANTHER" id="PTHR11819:SF195">
    <property type="entry name" value="SODIUM_GLUCOSE COTRANSPORTER 4"/>
    <property type="match status" value="1"/>
</dbReference>
<feature type="transmembrane region" description="Helical" evidence="7">
    <location>
        <begin position="6"/>
        <end position="27"/>
    </location>
</feature>
<dbReference type="RefSeq" id="WP_215239016.1">
    <property type="nucleotide sequence ID" value="NZ_CAJRAF010000002.1"/>
</dbReference>
<dbReference type="EMBL" id="CAJRAF010000002">
    <property type="protein sequence ID" value="CAG5000052.1"/>
    <property type="molecule type" value="Genomic_DNA"/>
</dbReference>
<evidence type="ECO:0000256" key="7">
    <source>
        <dbReference type="SAM" id="Phobius"/>
    </source>
</evidence>
<feature type="transmembrane region" description="Helical" evidence="7">
    <location>
        <begin position="520"/>
        <end position="538"/>
    </location>
</feature>
<dbReference type="InterPro" id="IPR038377">
    <property type="entry name" value="Na/Glc_symporter_sf"/>
</dbReference>
<dbReference type="NCBIfam" id="TIGR00813">
    <property type="entry name" value="sss"/>
    <property type="match status" value="1"/>
</dbReference>
<evidence type="ECO:0000256" key="2">
    <source>
        <dbReference type="ARBA" id="ARBA00006434"/>
    </source>
</evidence>
<feature type="transmembrane region" description="Helical" evidence="7">
    <location>
        <begin position="482"/>
        <end position="500"/>
    </location>
</feature>
<gene>
    <name evidence="8" type="primary">sglT_2</name>
    <name evidence="8" type="ORF">DYBT9275_02374</name>
</gene>
<dbReference type="AlphaFoldDB" id="A0A916NLC6"/>
<dbReference type="Gene3D" id="1.20.1730.10">
    <property type="entry name" value="Sodium/glucose cotransporter"/>
    <property type="match status" value="1"/>
</dbReference>
<evidence type="ECO:0000313" key="9">
    <source>
        <dbReference type="Proteomes" id="UP000680038"/>
    </source>
</evidence>
<feature type="transmembrane region" description="Helical" evidence="7">
    <location>
        <begin position="390"/>
        <end position="411"/>
    </location>
</feature>
<evidence type="ECO:0000256" key="3">
    <source>
        <dbReference type="ARBA" id="ARBA00022692"/>
    </source>
</evidence>
<comment type="similarity">
    <text evidence="2 6">Belongs to the sodium:solute symporter (SSF) (TC 2.A.21) family.</text>
</comment>
<accession>A0A916NLC6</accession>
<dbReference type="PROSITE" id="PS50283">
    <property type="entry name" value="NA_SOLUT_SYMP_3"/>
    <property type="match status" value="1"/>
</dbReference>
<feature type="transmembrane region" description="Helical" evidence="7">
    <location>
        <begin position="39"/>
        <end position="63"/>
    </location>
</feature>
<dbReference type="Pfam" id="PF00474">
    <property type="entry name" value="SSF"/>
    <property type="match status" value="1"/>
</dbReference>
<feature type="transmembrane region" description="Helical" evidence="7">
    <location>
        <begin position="240"/>
        <end position="262"/>
    </location>
</feature>
<feature type="transmembrane region" description="Helical" evidence="7">
    <location>
        <begin position="283"/>
        <end position="308"/>
    </location>
</feature>
<evidence type="ECO:0000256" key="1">
    <source>
        <dbReference type="ARBA" id="ARBA00004141"/>
    </source>
</evidence>
<proteinExistence type="inferred from homology"/>